<name>A0A937F3Q9_9BACT</name>
<protein>
    <submittedName>
        <fullName evidence="3">Universal stress protein</fullName>
    </submittedName>
</protein>
<dbReference type="SUPFAM" id="SSF52402">
    <property type="entry name" value="Adenine nucleotide alpha hydrolases-like"/>
    <property type="match status" value="2"/>
</dbReference>
<reference evidence="3" key="1">
    <citation type="submission" date="2021-01" db="EMBL/GenBank/DDBJ databases">
        <title>Fulvivirga kasyanovii gen. nov., sp nov., a novel member of the phylum Bacteroidetes isolated from seawater in a mussel farm.</title>
        <authorList>
            <person name="Zhao L.-H."/>
            <person name="Wang Z.-J."/>
        </authorList>
    </citation>
    <scope>NUCLEOTIDE SEQUENCE</scope>
    <source>
        <strain evidence="3">2943</strain>
    </source>
</reference>
<dbReference type="Gene3D" id="3.40.50.12370">
    <property type="match status" value="1"/>
</dbReference>
<dbReference type="AlphaFoldDB" id="A0A937F3Q9"/>
<dbReference type="Pfam" id="PF00582">
    <property type="entry name" value="Usp"/>
    <property type="match status" value="1"/>
</dbReference>
<organism evidence="3 4">
    <name type="scientific">Fulvivirga sediminis</name>
    <dbReference type="NCBI Taxonomy" id="2803949"/>
    <lineage>
        <taxon>Bacteria</taxon>
        <taxon>Pseudomonadati</taxon>
        <taxon>Bacteroidota</taxon>
        <taxon>Cytophagia</taxon>
        <taxon>Cytophagales</taxon>
        <taxon>Fulvivirgaceae</taxon>
        <taxon>Fulvivirga</taxon>
    </lineage>
</organism>
<comment type="similarity">
    <text evidence="1">Belongs to the universal stress protein A family.</text>
</comment>
<dbReference type="Proteomes" id="UP000659388">
    <property type="component" value="Unassembled WGS sequence"/>
</dbReference>
<feature type="domain" description="UspA" evidence="2">
    <location>
        <begin position="5"/>
        <end position="125"/>
    </location>
</feature>
<dbReference type="RefSeq" id="WP_202243470.1">
    <property type="nucleotide sequence ID" value="NZ_JAESIY010000003.1"/>
</dbReference>
<dbReference type="InterPro" id="IPR006016">
    <property type="entry name" value="UspA"/>
</dbReference>
<accession>A0A937F3Q9</accession>
<gene>
    <name evidence="3" type="ORF">JL102_06580</name>
</gene>
<proteinExistence type="inferred from homology"/>
<keyword evidence="4" id="KW-1185">Reference proteome</keyword>
<evidence type="ECO:0000256" key="1">
    <source>
        <dbReference type="ARBA" id="ARBA00008791"/>
    </source>
</evidence>
<evidence type="ECO:0000259" key="2">
    <source>
        <dbReference type="Pfam" id="PF00582"/>
    </source>
</evidence>
<evidence type="ECO:0000313" key="3">
    <source>
        <dbReference type="EMBL" id="MBL3655787.1"/>
    </source>
</evidence>
<dbReference type="EMBL" id="JAESIY010000003">
    <property type="protein sequence ID" value="MBL3655787.1"/>
    <property type="molecule type" value="Genomic_DNA"/>
</dbReference>
<dbReference type="PANTHER" id="PTHR46268">
    <property type="entry name" value="STRESS RESPONSE PROTEIN NHAX"/>
    <property type="match status" value="1"/>
</dbReference>
<sequence>MKNLKSILIPIDFTDSSKNAVKYASYIFDKESINLVIVHVTEKTVFSQAEIENKFNTFREETLTGLPHYEFHIYIGNPADELLRSADEHRSSLVIMGLKSENRKESISIASKLMKDLDCPIIAVPDFYTDYRLKRIAYGNDFKEIRVSQVLKDVMQLALKFSSKLYVFHVNREKAPVLVDNSENILEYYLENIDHEYVAINDKDMENAINNYVVEQKIDLLITLSRDHGRNKSNSEGKLIYQLAENTKIPMLILC</sequence>
<evidence type="ECO:0000313" key="4">
    <source>
        <dbReference type="Proteomes" id="UP000659388"/>
    </source>
</evidence>
<comment type="caution">
    <text evidence="3">The sequence shown here is derived from an EMBL/GenBank/DDBJ whole genome shotgun (WGS) entry which is preliminary data.</text>
</comment>
<dbReference type="PANTHER" id="PTHR46268:SF6">
    <property type="entry name" value="UNIVERSAL STRESS PROTEIN UP12"/>
    <property type="match status" value="1"/>
</dbReference>
<dbReference type="CDD" id="cd00293">
    <property type="entry name" value="USP-like"/>
    <property type="match status" value="1"/>
</dbReference>